<protein>
    <submittedName>
        <fullName evidence="2">Uncharacterized protein</fullName>
    </submittedName>
</protein>
<evidence type="ECO:0000313" key="3">
    <source>
        <dbReference type="Proteomes" id="UP000250583"/>
    </source>
</evidence>
<sequence length="111" mass="12708">MKTGESGAEIRGPPRAGQKGRNAAVAWDGSLRYRAGECWLSVEGLLPFPIWEMSRASKVAPQNRILPILSLWITHRDGVVFFYPVPQVERVFIYHLGRPLQGKEYRYENHE</sequence>
<evidence type="ECO:0000256" key="1">
    <source>
        <dbReference type="SAM" id="MobiDB-lite"/>
    </source>
</evidence>
<evidence type="ECO:0000313" key="2">
    <source>
        <dbReference type="EMBL" id="RAW57801.1"/>
    </source>
</evidence>
<accession>A0A329U6Z9</accession>
<comment type="caution">
    <text evidence="2">The sequence shown here is derived from an EMBL/GenBank/DDBJ whole genome shotgun (WGS) entry which is preliminary data.</text>
</comment>
<reference evidence="2 3" key="1">
    <citation type="submission" date="2018-02" db="EMBL/GenBank/DDBJ databases">
        <title>Complete genome sequencing of Faecalibacterium prausnitzii strains isolated from the human gut.</title>
        <authorList>
            <person name="Fitzgerald B.C."/>
            <person name="Shkoporov A.N."/>
            <person name="Ross P.R."/>
            <person name="Hill C."/>
        </authorList>
    </citation>
    <scope>NUCLEOTIDE SEQUENCE [LARGE SCALE GENOMIC DNA]</scope>
    <source>
        <strain evidence="2 3">APC923/61-1</strain>
    </source>
</reference>
<gene>
    <name evidence="2" type="ORF">C4N22_10825</name>
</gene>
<organism evidence="2 3">
    <name type="scientific">Faecalibacterium prausnitzii</name>
    <dbReference type="NCBI Taxonomy" id="853"/>
    <lineage>
        <taxon>Bacteria</taxon>
        <taxon>Bacillati</taxon>
        <taxon>Bacillota</taxon>
        <taxon>Clostridia</taxon>
        <taxon>Eubacteriales</taxon>
        <taxon>Oscillospiraceae</taxon>
        <taxon>Faecalibacterium</taxon>
    </lineage>
</organism>
<name>A0A329U6Z9_9FIRM</name>
<feature type="region of interest" description="Disordered" evidence="1">
    <location>
        <begin position="1"/>
        <end position="21"/>
    </location>
</feature>
<proteinExistence type="predicted"/>
<dbReference type="EMBL" id="PRLE01000006">
    <property type="protein sequence ID" value="RAW57801.1"/>
    <property type="molecule type" value="Genomic_DNA"/>
</dbReference>
<dbReference type="AlphaFoldDB" id="A0A329U6Z9"/>
<dbReference type="Proteomes" id="UP000250583">
    <property type="component" value="Unassembled WGS sequence"/>
</dbReference>